<keyword evidence="2" id="KW-1185">Reference proteome</keyword>
<dbReference type="EMBL" id="EQ973881">
    <property type="protein sequence ID" value="EEF40756.1"/>
    <property type="molecule type" value="Genomic_DNA"/>
</dbReference>
<gene>
    <name evidence="1" type="ORF">RCOM_1110950</name>
</gene>
<protein>
    <submittedName>
        <fullName evidence="1">Uncharacterized protein</fullName>
    </submittedName>
</protein>
<dbReference type="AlphaFoldDB" id="B9S6N0"/>
<evidence type="ECO:0000313" key="2">
    <source>
        <dbReference type="Proteomes" id="UP000008311"/>
    </source>
</evidence>
<proteinExistence type="predicted"/>
<reference evidence="2" key="1">
    <citation type="journal article" date="2010" name="Nat. Biotechnol.">
        <title>Draft genome sequence of the oilseed species Ricinus communis.</title>
        <authorList>
            <person name="Chan A.P."/>
            <person name="Crabtree J."/>
            <person name="Zhao Q."/>
            <person name="Lorenzi H."/>
            <person name="Orvis J."/>
            <person name="Puiu D."/>
            <person name="Melake-Berhan A."/>
            <person name="Jones K.M."/>
            <person name="Redman J."/>
            <person name="Chen G."/>
            <person name="Cahoon E.B."/>
            <person name="Gedil M."/>
            <person name="Stanke M."/>
            <person name="Haas B.J."/>
            <person name="Wortman J.R."/>
            <person name="Fraser-Liggett C.M."/>
            <person name="Ravel J."/>
            <person name="Rabinowicz P.D."/>
        </authorList>
    </citation>
    <scope>NUCLEOTIDE SEQUENCE [LARGE SCALE GENOMIC DNA]</scope>
    <source>
        <strain evidence="2">cv. Hale</strain>
    </source>
</reference>
<dbReference type="InParanoid" id="B9S6N0"/>
<organism evidence="1 2">
    <name type="scientific">Ricinus communis</name>
    <name type="common">Castor bean</name>
    <dbReference type="NCBI Taxonomy" id="3988"/>
    <lineage>
        <taxon>Eukaryota</taxon>
        <taxon>Viridiplantae</taxon>
        <taxon>Streptophyta</taxon>
        <taxon>Embryophyta</taxon>
        <taxon>Tracheophyta</taxon>
        <taxon>Spermatophyta</taxon>
        <taxon>Magnoliopsida</taxon>
        <taxon>eudicotyledons</taxon>
        <taxon>Gunneridae</taxon>
        <taxon>Pentapetalae</taxon>
        <taxon>rosids</taxon>
        <taxon>fabids</taxon>
        <taxon>Malpighiales</taxon>
        <taxon>Euphorbiaceae</taxon>
        <taxon>Acalyphoideae</taxon>
        <taxon>Acalypheae</taxon>
        <taxon>Ricinus</taxon>
    </lineage>
</organism>
<sequence length="54" mass="5845">MVLDELDVINGEDQIDGSGLVVKMELMIMVYIRKMVAIAVVSMVKMLAMDDGGG</sequence>
<dbReference type="Proteomes" id="UP000008311">
    <property type="component" value="Unassembled WGS sequence"/>
</dbReference>
<accession>B9S6N0</accession>
<name>B9S6N0_RICCO</name>
<evidence type="ECO:0000313" key="1">
    <source>
        <dbReference type="EMBL" id="EEF40756.1"/>
    </source>
</evidence>